<dbReference type="EMBL" id="CP168151">
    <property type="protein sequence ID" value="XFD39460.1"/>
    <property type="molecule type" value="Genomic_DNA"/>
</dbReference>
<name>A0ACD5DDY0_9LACO</name>
<sequence length="144" mass="17340">MTHKEQNTLTIKEFSNIFNLNESTIRYYESQSLLISKRDKNNRRYFDETDVSWLKFLLHLKGTGMSLNDMKKYVIWRAQGDDTMAERVELLEKTRDEFLKDFAQVQHHLQVLNDKIDWYNDKLNGEINDEEQFIEYLSKIGHED</sequence>
<organism evidence="1 2">
    <name type="scientific">Lentilactobacillus terminaliae</name>
    <dbReference type="NCBI Taxonomy" id="3003483"/>
    <lineage>
        <taxon>Bacteria</taxon>
        <taxon>Bacillati</taxon>
        <taxon>Bacillota</taxon>
        <taxon>Bacilli</taxon>
        <taxon>Lactobacillales</taxon>
        <taxon>Lactobacillaceae</taxon>
        <taxon>Lentilactobacillus</taxon>
    </lineage>
</organism>
<accession>A0ACD5DDY0</accession>
<proteinExistence type="predicted"/>
<gene>
    <name evidence="1" type="ORF">O0236_008660</name>
</gene>
<evidence type="ECO:0000313" key="1">
    <source>
        <dbReference type="EMBL" id="XFD39460.1"/>
    </source>
</evidence>
<keyword evidence="2" id="KW-1185">Reference proteome</keyword>
<protein>
    <submittedName>
        <fullName evidence="1">MerR family transcriptional regulator</fullName>
    </submittedName>
</protein>
<evidence type="ECO:0000313" key="2">
    <source>
        <dbReference type="Proteomes" id="UP001149860"/>
    </source>
</evidence>
<reference evidence="1" key="1">
    <citation type="submission" date="2024-08" db="EMBL/GenBank/DDBJ databases">
        <title>Lentilactobacillus sp. nov., isolated from tree bark.</title>
        <authorList>
            <person name="Phuengjayaem S."/>
            <person name="Tanasupawat S."/>
        </authorList>
    </citation>
    <scope>NUCLEOTIDE SEQUENCE</scope>
    <source>
        <strain evidence="1">SPB1-3</strain>
    </source>
</reference>
<dbReference type="Proteomes" id="UP001149860">
    <property type="component" value="Chromosome"/>
</dbReference>